<reference evidence="2" key="2">
    <citation type="submission" date="2025-09" db="UniProtKB">
        <authorList>
            <consortium name="Ensembl"/>
        </authorList>
    </citation>
    <scope>IDENTIFICATION</scope>
</reference>
<keyword evidence="3" id="KW-1185">Reference proteome</keyword>
<accession>A0A8C4R728</accession>
<dbReference type="PANTHER" id="PTHR31800">
    <property type="entry name" value="COILED-COIL DOMAIN-CONTAINING PROTEIN 32"/>
    <property type="match status" value="1"/>
</dbReference>
<dbReference type="Ensembl" id="ENSEBUT00000026461.1">
    <property type="protein sequence ID" value="ENSEBUP00000025885.1"/>
    <property type="gene ID" value="ENSEBUG00000015957.1"/>
</dbReference>
<dbReference type="PANTHER" id="PTHR31800:SF1">
    <property type="entry name" value="COILED-COIL DOMAIN-CONTAINING PROTEIN 32"/>
    <property type="match status" value="1"/>
</dbReference>
<name>A0A8C4R728_EPTBU</name>
<evidence type="ECO:0000313" key="3">
    <source>
        <dbReference type="Proteomes" id="UP000694388"/>
    </source>
</evidence>
<dbReference type="AlphaFoldDB" id="A0A8C4R728"/>
<feature type="region of interest" description="Disordered" evidence="1">
    <location>
        <begin position="1"/>
        <end position="21"/>
    </location>
</feature>
<sequence length="180" mass="19841">MAEVSSNNGNPESYSLPSDVDPWKPIFGEFQSEGTCTTSSQGFDNNFADSFSENLCVHVQNGSQTQQHCPLPDSEVYLASLERRLQKIKGRSRNLTSHDLISGLERVRQDCLAELLGHTDDSEPFYEEDIDGALIQLRRRLQPESVALSAEELQYLLHARKSSSSSLGDESSGSDDAADS</sequence>
<organism evidence="2 3">
    <name type="scientific">Eptatretus burgeri</name>
    <name type="common">Inshore hagfish</name>
    <dbReference type="NCBI Taxonomy" id="7764"/>
    <lineage>
        <taxon>Eukaryota</taxon>
        <taxon>Metazoa</taxon>
        <taxon>Chordata</taxon>
        <taxon>Craniata</taxon>
        <taxon>Vertebrata</taxon>
        <taxon>Cyclostomata</taxon>
        <taxon>Myxini</taxon>
        <taxon>Myxiniformes</taxon>
        <taxon>Myxinidae</taxon>
        <taxon>Eptatretinae</taxon>
        <taxon>Eptatretus</taxon>
    </lineage>
</organism>
<protein>
    <submittedName>
        <fullName evidence="2">Coiled-coil domain containing 32</fullName>
    </submittedName>
</protein>
<evidence type="ECO:0000313" key="2">
    <source>
        <dbReference type="Ensembl" id="ENSEBUP00000025885.1"/>
    </source>
</evidence>
<dbReference type="InterPro" id="IPR028039">
    <property type="entry name" value="CCDC32"/>
</dbReference>
<feature type="region of interest" description="Disordered" evidence="1">
    <location>
        <begin position="160"/>
        <end position="180"/>
    </location>
</feature>
<feature type="compositionally biased region" description="Polar residues" evidence="1">
    <location>
        <begin position="1"/>
        <end position="16"/>
    </location>
</feature>
<dbReference type="Pfam" id="PF14989">
    <property type="entry name" value="CCDC32"/>
    <property type="match status" value="1"/>
</dbReference>
<dbReference type="OMA" id="QSEGTCT"/>
<reference evidence="2" key="1">
    <citation type="submission" date="2025-08" db="UniProtKB">
        <authorList>
            <consortium name="Ensembl"/>
        </authorList>
    </citation>
    <scope>IDENTIFICATION</scope>
</reference>
<evidence type="ECO:0000256" key="1">
    <source>
        <dbReference type="SAM" id="MobiDB-lite"/>
    </source>
</evidence>
<dbReference type="GO" id="GO:0044782">
    <property type="term" value="P:cilium organization"/>
    <property type="evidence" value="ECO:0007669"/>
    <property type="project" value="TreeGrafter"/>
</dbReference>
<dbReference type="Proteomes" id="UP000694388">
    <property type="component" value="Unplaced"/>
</dbReference>
<proteinExistence type="predicted"/>
<feature type="compositionally biased region" description="Low complexity" evidence="1">
    <location>
        <begin position="162"/>
        <end position="171"/>
    </location>
</feature>
<dbReference type="GeneTree" id="ENSGT00390000014780"/>